<organism evidence="1 2">
    <name type="scientific">Ceratodon purpureus</name>
    <name type="common">Fire moss</name>
    <name type="synonym">Dicranum purpureum</name>
    <dbReference type="NCBI Taxonomy" id="3225"/>
    <lineage>
        <taxon>Eukaryota</taxon>
        <taxon>Viridiplantae</taxon>
        <taxon>Streptophyta</taxon>
        <taxon>Embryophyta</taxon>
        <taxon>Bryophyta</taxon>
        <taxon>Bryophytina</taxon>
        <taxon>Bryopsida</taxon>
        <taxon>Dicranidae</taxon>
        <taxon>Pseudoditrichales</taxon>
        <taxon>Ditrichaceae</taxon>
        <taxon>Ceratodon</taxon>
    </lineage>
</organism>
<dbReference type="Proteomes" id="UP000822688">
    <property type="component" value="Chromosome 8"/>
</dbReference>
<name>A0A8T0H2K1_CERPU</name>
<reference evidence="1" key="1">
    <citation type="submission" date="2020-06" db="EMBL/GenBank/DDBJ databases">
        <title>WGS assembly of Ceratodon purpureus strain R40.</title>
        <authorList>
            <person name="Carey S.B."/>
            <person name="Jenkins J."/>
            <person name="Shu S."/>
            <person name="Lovell J.T."/>
            <person name="Sreedasyam A."/>
            <person name="Maumus F."/>
            <person name="Tiley G.P."/>
            <person name="Fernandez-Pozo N."/>
            <person name="Barry K."/>
            <person name="Chen C."/>
            <person name="Wang M."/>
            <person name="Lipzen A."/>
            <person name="Daum C."/>
            <person name="Saski C.A."/>
            <person name="Payton A.C."/>
            <person name="Mcbreen J.C."/>
            <person name="Conrad R.E."/>
            <person name="Kollar L.M."/>
            <person name="Olsson S."/>
            <person name="Huttunen S."/>
            <person name="Landis J.B."/>
            <person name="Wickett N.J."/>
            <person name="Johnson M.G."/>
            <person name="Rensing S.A."/>
            <person name="Grimwood J."/>
            <person name="Schmutz J."/>
            <person name="Mcdaniel S.F."/>
        </authorList>
    </citation>
    <scope>NUCLEOTIDE SEQUENCE</scope>
    <source>
        <strain evidence="1">R40</strain>
    </source>
</reference>
<dbReference type="AlphaFoldDB" id="A0A8T0H2K1"/>
<dbReference type="GO" id="GO:0005743">
    <property type="term" value="C:mitochondrial inner membrane"/>
    <property type="evidence" value="ECO:0007669"/>
    <property type="project" value="TreeGrafter"/>
</dbReference>
<dbReference type="InterPro" id="IPR007849">
    <property type="entry name" value="ATP10"/>
</dbReference>
<sequence>MRGSLSHRHSYWMRKFQSSYVSGVSGAILTSDCSQRFSRGFFSSRIAGYVSKSQRIPYWRVSPGNVFTRELNIFSVFSKEARAKEKARLEDELNRGYFDDFREMKKTGGKIAIASTSLTPVAGSPKFPSLEVCIPKGATLTLPLENFNATLVCIAFRASAQPMVLSWSSPFAQKFSVSTLCDSVQVFEVSVIESTLLALWPIKWLLLRMVRRSQSVDGVNELERKVVYAFGDAYEFRKVLGIPNLLSGYAFLLDRRGRVRWRASGMATKEELESMTTCTTRLLQEETSKAT</sequence>
<proteinExistence type="predicted"/>
<protein>
    <recommendedName>
        <fullName evidence="3">ATP10 protein</fullName>
    </recommendedName>
</protein>
<accession>A0A8T0H2K1</accession>
<evidence type="ECO:0000313" key="2">
    <source>
        <dbReference type="Proteomes" id="UP000822688"/>
    </source>
</evidence>
<dbReference type="Pfam" id="PF05176">
    <property type="entry name" value="ATP-synt_10"/>
    <property type="match status" value="1"/>
</dbReference>
<keyword evidence="2" id="KW-1185">Reference proteome</keyword>
<comment type="caution">
    <text evidence="1">The sequence shown here is derived from an EMBL/GenBank/DDBJ whole genome shotgun (WGS) entry which is preliminary data.</text>
</comment>
<evidence type="ECO:0008006" key="3">
    <source>
        <dbReference type="Google" id="ProtNLM"/>
    </source>
</evidence>
<dbReference type="PANTHER" id="PTHR28106">
    <property type="entry name" value="MITOCHONDRIAL ATPASE COMPLEX SUBUNIT ATP10"/>
    <property type="match status" value="1"/>
</dbReference>
<dbReference type="GO" id="GO:0033615">
    <property type="term" value="P:mitochondrial proton-transporting ATP synthase complex assembly"/>
    <property type="evidence" value="ECO:0007669"/>
    <property type="project" value="TreeGrafter"/>
</dbReference>
<dbReference type="EMBL" id="CM026429">
    <property type="protein sequence ID" value="KAG0564328.1"/>
    <property type="molecule type" value="Genomic_DNA"/>
</dbReference>
<dbReference type="PANTHER" id="PTHR28106:SF1">
    <property type="entry name" value="MITOCHONDRIAL ATPASE COMPLEX SUBUNIT ATP10"/>
    <property type="match status" value="1"/>
</dbReference>
<evidence type="ECO:0000313" key="1">
    <source>
        <dbReference type="EMBL" id="KAG0564328.1"/>
    </source>
</evidence>
<gene>
    <name evidence="1" type="ORF">KC19_8G101500</name>
</gene>